<dbReference type="InterPro" id="IPR023214">
    <property type="entry name" value="HAD_sf"/>
</dbReference>
<evidence type="ECO:0000313" key="2">
    <source>
        <dbReference type="EMBL" id="BEH00945.1"/>
    </source>
</evidence>
<dbReference type="GO" id="GO:0008195">
    <property type="term" value="F:phosphatidate phosphatase activity"/>
    <property type="evidence" value="ECO:0007669"/>
    <property type="project" value="InterPro"/>
</dbReference>
<dbReference type="Gene3D" id="3.40.50.1000">
    <property type="entry name" value="HAD superfamily/HAD-like"/>
    <property type="match status" value="1"/>
</dbReference>
<dbReference type="InterPro" id="IPR052935">
    <property type="entry name" value="Mg2+_PAP"/>
</dbReference>
<sequence>MVATLEPMESQQFVGTRIDDFITDRVARFLRKRGWREAIIPFTGYGSADHVRVLGRLVLRPVRARSYFGMYAEAFLHQRGWRNFISAPVPRRPVTVKVGDEDLELVTDRSGYIDVTVKGSALEGGWQEVTLSTAEAPDATAPVQVVDSAQQFGLISDIDDTILSTWLPRALLAAWNSFVLTEGNRQAVPGMARMYQKLLAEHPGAPIVYVSTGAWNTMPFLSRFMKRHGFPDGPMLLTDFGPTQTGWFRNGANHKRRALAELARDFPHIKWVLVGDDGQHDPAIYREFAELRPEHVELIAIRRLSSTEQILAHGTATVLRDSADLEWEPSAVTQVSGVDGDDLAPQVWRAIESDQSD</sequence>
<dbReference type="PANTHER" id="PTHR28208:SF3">
    <property type="entry name" value="PHOSPHATIDATE PHOSPHATASE APP1"/>
    <property type="match status" value="1"/>
</dbReference>
<evidence type="ECO:0000313" key="3">
    <source>
        <dbReference type="Proteomes" id="UP001431656"/>
    </source>
</evidence>
<dbReference type="EMBL" id="AP028056">
    <property type="protein sequence ID" value="BEH00945.1"/>
    <property type="molecule type" value="Genomic_DNA"/>
</dbReference>
<proteinExistence type="predicted"/>
<keyword evidence="3" id="KW-1185">Reference proteome</keyword>
<feature type="domain" description="Phosphatidate phosphatase APP1 catalytic" evidence="1">
    <location>
        <begin position="152"/>
        <end position="303"/>
    </location>
</feature>
<reference evidence="2" key="1">
    <citation type="journal article" date="2024" name="Int. J. Syst. Evol. Microbiol.">
        <title>Brooklawnia propionicigenes sp. nov., a facultatively anaerobic, propionate-producing bacterium isolated from a methanogenic reactor treating waste from cattle farms.</title>
        <authorList>
            <person name="Akita Y."/>
            <person name="Ueki A."/>
            <person name="Tonouchi A."/>
            <person name="Sugawara Y."/>
            <person name="Honma S."/>
            <person name="Kaku N."/>
            <person name="Ueki K."/>
        </authorList>
    </citation>
    <scope>NUCLEOTIDE SEQUENCE</scope>
    <source>
        <strain evidence="2">SH051</strain>
    </source>
</reference>
<dbReference type="AlphaFoldDB" id="A0AAN0KG81"/>
<dbReference type="InterPro" id="IPR019236">
    <property type="entry name" value="APP1_cat"/>
</dbReference>
<dbReference type="Proteomes" id="UP001431656">
    <property type="component" value="Chromosome"/>
</dbReference>
<dbReference type="PANTHER" id="PTHR28208">
    <property type="entry name" value="PHOSPHATIDATE PHOSPHATASE APP1"/>
    <property type="match status" value="1"/>
</dbReference>
<protein>
    <submittedName>
        <fullName evidence="2">DUF2183 domain-containing protein</fullName>
    </submittedName>
</protein>
<gene>
    <name evidence="2" type="ORF">brsh051_02260</name>
</gene>
<dbReference type="KEGG" id="broo:brsh051_02260"/>
<organism evidence="2 3">
    <name type="scientific">Brooklawnia propionicigenes</name>
    <dbReference type="NCBI Taxonomy" id="3041175"/>
    <lineage>
        <taxon>Bacteria</taxon>
        <taxon>Bacillati</taxon>
        <taxon>Actinomycetota</taxon>
        <taxon>Actinomycetes</taxon>
        <taxon>Propionibacteriales</taxon>
        <taxon>Propionibacteriaceae</taxon>
        <taxon>Brooklawnia</taxon>
    </lineage>
</organism>
<accession>A0AAN0KG81</accession>
<evidence type="ECO:0000259" key="1">
    <source>
        <dbReference type="Pfam" id="PF09949"/>
    </source>
</evidence>
<dbReference type="Pfam" id="PF09949">
    <property type="entry name" value="APP1_cat"/>
    <property type="match status" value="1"/>
</dbReference>
<name>A0AAN0KG81_9ACTN</name>